<dbReference type="GO" id="GO:0140416">
    <property type="term" value="F:transcription regulator inhibitor activity"/>
    <property type="evidence" value="ECO:0007669"/>
    <property type="project" value="TreeGrafter"/>
</dbReference>
<keyword evidence="11" id="KW-1185">Reference proteome</keyword>
<feature type="domain" description="MH2" evidence="10">
    <location>
        <begin position="403"/>
        <end position="559"/>
    </location>
</feature>
<dbReference type="GO" id="GO:0050793">
    <property type="term" value="P:regulation of developmental process"/>
    <property type="evidence" value="ECO:0007669"/>
    <property type="project" value="UniProtKB-ARBA"/>
</dbReference>
<comment type="similarity">
    <text evidence="1 7">Belongs to the dwarfin/SMAD family.</text>
</comment>
<reference evidence="11" key="1">
    <citation type="journal article" date="2013" name="Genetics">
        <title>The draft genome and transcriptome of Panagrellus redivivus are shaped by the harsh demands of a free-living lifestyle.</title>
        <authorList>
            <person name="Srinivasan J."/>
            <person name="Dillman A.R."/>
            <person name="Macchietto M.G."/>
            <person name="Heikkinen L."/>
            <person name="Lakso M."/>
            <person name="Fracchia K.M."/>
            <person name="Antoshechkin I."/>
            <person name="Mortazavi A."/>
            <person name="Wong G."/>
            <person name="Sternberg P.W."/>
        </authorList>
    </citation>
    <scope>NUCLEOTIDE SEQUENCE [LARGE SCALE GENOMIC DNA]</scope>
    <source>
        <strain evidence="11">MT8872</strain>
    </source>
</reference>
<feature type="domain" description="MH1" evidence="9">
    <location>
        <begin position="16"/>
        <end position="281"/>
    </location>
</feature>
<sequence>MPLDCGLFCLFTERRRYVEILWRRQLLTTADEKKARRRFRNLMKGFDSEDLEVLKRAILSNGADIKACAPGPPMDEDDEEDELLPGISAVALPPMILPNGAPAVSRTTSIRHVSGAAAGDTAGAVELAHILPSTSRSGQSAGTRRASSIARRASGVSAPRRKTNNNNIRVNNPYQTLVVSDENANGQLTVLQGIGETENGELMNAEGAFDDSGLIPQIDRPMSMPYLCCKMWRWRELQVDAALHRLEPLPWCRFGRVTINNATVSCCNPYHYGLWIRPELTESSEDQSVTGIMANGNGPIADFSTTTDTGYGDEVTTTTIGMPAPHSHSHLHSVSFVKTRRDYAGTNGNGTISLGLGGPSTSATFDDPPSDVPPPVPPYDTTPLVNHVGSGSPPPIHTHAVAWAKLARWERRERIGEVVSLVGKFVALGRLAGTVYDGQDVKLDWDIDNNVSFALIRRMESEFYEDVWLYNSGDKPLFICLSHPHKSENLRRLSSGYCIRVHRIPIDPDSARSNPPTTHLCDPASNLAVLTISVGGGWGINYQRLYVTDMPCRYEVIFS</sequence>
<feature type="region of interest" description="Disordered" evidence="8">
    <location>
        <begin position="134"/>
        <end position="167"/>
    </location>
</feature>
<comment type="subcellular location">
    <subcellularLocation>
        <location evidence="7">Cytoplasm</location>
    </subcellularLocation>
    <subcellularLocation>
        <location evidence="7">Nucleus</location>
    </subcellularLocation>
</comment>
<evidence type="ECO:0000256" key="7">
    <source>
        <dbReference type="RuleBase" id="RU361195"/>
    </source>
</evidence>
<proteinExistence type="inferred from homology"/>
<keyword evidence="2" id="KW-0479">Metal-binding</keyword>
<dbReference type="PANTHER" id="PTHR13703">
    <property type="entry name" value="SMAD"/>
    <property type="match status" value="1"/>
</dbReference>
<accession>A0A7E4ZWZ9</accession>
<dbReference type="SUPFAM" id="SSF56366">
    <property type="entry name" value="SMAD MH1 domain"/>
    <property type="match status" value="1"/>
</dbReference>
<keyword evidence="6 7" id="KW-0539">Nucleus</keyword>
<evidence type="ECO:0000256" key="3">
    <source>
        <dbReference type="ARBA" id="ARBA00022833"/>
    </source>
</evidence>
<dbReference type="InterPro" id="IPR008984">
    <property type="entry name" value="SMAD_FHA_dom_sf"/>
</dbReference>
<dbReference type="Gene3D" id="3.90.520.10">
    <property type="entry name" value="SMAD MH1 domain"/>
    <property type="match status" value="1"/>
</dbReference>
<keyword evidence="4 7" id="KW-0805">Transcription regulation</keyword>
<dbReference type="GO" id="GO:0005737">
    <property type="term" value="C:cytoplasm"/>
    <property type="evidence" value="ECO:0007669"/>
    <property type="project" value="UniProtKB-SubCell"/>
</dbReference>
<dbReference type="GO" id="GO:0071144">
    <property type="term" value="C:heteromeric SMAD protein complex"/>
    <property type="evidence" value="ECO:0007669"/>
    <property type="project" value="TreeGrafter"/>
</dbReference>
<dbReference type="WBParaSite" id="Pan_g22382.t1">
    <property type="protein sequence ID" value="Pan_g22382.t1"/>
    <property type="gene ID" value="Pan_g22382"/>
</dbReference>
<dbReference type="Pfam" id="PF03166">
    <property type="entry name" value="MH2"/>
    <property type="match status" value="1"/>
</dbReference>
<dbReference type="GO" id="GO:0009653">
    <property type="term" value="P:anatomical structure morphogenesis"/>
    <property type="evidence" value="ECO:0007669"/>
    <property type="project" value="TreeGrafter"/>
</dbReference>
<evidence type="ECO:0000313" key="11">
    <source>
        <dbReference type="Proteomes" id="UP000492821"/>
    </source>
</evidence>
<keyword evidence="3" id="KW-0862">Zinc</keyword>
<dbReference type="SUPFAM" id="SSF49879">
    <property type="entry name" value="SMAD/FHA domain"/>
    <property type="match status" value="1"/>
</dbReference>
<dbReference type="Proteomes" id="UP000492821">
    <property type="component" value="Unassembled WGS sequence"/>
</dbReference>
<dbReference type="SMART" id="SM00524">
    <property type="entry name" value="DWB"/>
    <property type="match status" value="1"/>
</dbReference>
<dbReference type="InterPro" id="IPR003619">
    <property type="entry name" value="MAD_homology1_Dwarfin-type"/>
</dbReference>
<dbReference type="Pfam" id="PF03165">
    <property type="entry name" value="MH1"/>
    <property type="match status" value="1"/>
</dbReference>
<dbReference type="SMART" id="SM00523">
    <property type="entry name" value="DWA"/>
    <property type="match status" value="1"/>
</dbReference>
<dbReference type="GO" id="GO:0006357">
    <property type="term" value="P:regulation of transcription by RNA polymerase II"/>
    <property type="evidence" value="ECO:0007669"/>
    <property type="project" value="TreeGrafter"/>
</dbReference>
<dbReference type="GO" id="GO:0046872">
    <property type="term" value="F:metal ion binding"/>
    <property type="evidence" value="ECO:0007669"/>
    <property type="project" value="UniProtKB-KW"/>
</dbReference>
<evidence type="ECO:0000256" key="6">
    <source>
        <dbReference type="ARBA" id="ARBA00023242"/>
    </source>
</evidence>
<dbReference type="InterPro" id="IPR036578">
    <property type="entry name" value="SMAD_MH1_sf"/>
</dbReference>
<dbReference type="GO" id="GO:0009791">
    <property type="term" value="P:post-embryonic development"/>
    <property type="evidence" value="ECO:0007669"/>
    <property type="project" value="UniProtKB-ARBA"/>
</dbReference>
<evidence type="ECO:0000259" key="10">
    <source>
        <dbReference type="PROSITE" id="PS51076"/>
    </source>
</evidence>
<feature type="compositionally biased region" description="Low complexity" evidence="8">
    <location>
        <begin position="140"/>
        <end position="167"/>
    </location>
</feature>
<dbReference type="InterPro" id="IPR013019">
    <property type="entry name" value="MAD_homology_MH1"/>
</dbReference>
<dbReference type="AlphaFoldDB" id="A0A7E4ZWZ9"/>
<dbReference type="Gene3D" id="2.60.200.10">
    <property type="match status" value="1"/>
</dbReference>
<reference evidence="12" key="2">
    <citation type="submission" date="2020-10" db="UniProtKB">
        <authorList>
            <consortium name="WormBaseParasite"/>
        </authorList>
    </citation>
    <scope>IDENTIFICATION</scope>
</reference>
<evidence type="ECO:0000256" key="4">
    <source>
        <dbReference type="ARBA" id="ARBA00023015"/>
    </source>
</evidence>
<organism evidence="11 12">
    <name type="scientific">Panagrellus redivivus</name>
    <name type="common">Microworm</name>
    <dbReference type="NCBI Taxonomy" id="6233"/>
    <lineage>
        <taxon>Eukaryota</taxon>
        <taxon>Metazoa</taxon>
        <taxon>Ecdysozoa</taxon>
        <taxon>Nematoda</taxon>
        <taxon>Chromadorea</taxon>
        <taxon>Rhabditida</taxon>
        <taxon>Tylenchina</taxon>
        <taxon>Panagrolaimomorpha</taxon>
        <taxon>Panagrolaimoidea</taxon>
        <taxon>Panagrolaimidae</taxon>
        <taxon>Panagrellus</taxon>
    </lineage>
</organism>
<dbReference type="InterPro" id="IPR017855">
    <property type="entry name" value="SMAD-like_dom_sf"/>
</dbReference>
<dbReference type="GO" id="GO:0060395">
    <property type="term" value="P:SMAD protein signal transduction"/>
    <property type="evidence" value="ECO:0007669"/>
    <property type="project" value="TreeGrafter"/>
</dbReference>
<evidence type="ECO:0000313" key="12">
    <source>
        <dbReference type="WBParaSite" id="Pan_g22382.t1"/>
    </source>
</evidence>
<keyword evidence="5 7" id="KW-0804">Transcription</keyword>
<dbReference type="InterPro" id="IPR001132">
    <property type="entry name" value="SMAD_dom_Dwarfin-type"/>
</dbReference>
<name>A0A7E4ZWZ9_PANRE</name>
<evidence type="ECO:0000259" key="9">
    <source>
        <dbReference type="PROSITE" id="PS51075"/>
    </source>
</evidence>
<dbReference type="GO" id="GO:0030154">
    <property type="term" value="P:cell differentiation"/>
    <property type="evidence" value="ECO:0007669"/>
    <property type="project" value="TreeGrafter"/>
</dbReference>
<dbReference type="PANTHER" id="PTHR13703:SF54">
    <property type="entry name" value="MOTHERS AGAINST DECAPENTAPLEGIC HOMOLOG"/>
    <property type="match status" value="1"/>
</dbReference>
<evidence type="ECO:0000256" key="2">
    <source>
        <dbReference type="ARBA" id="ARBA00022723"/>
    </source>
</evidence>
<dbReference type="PROSITE" id="PS51076">
    <property type="entry name" value="MH2"/>
    <property type="match status" value="1"/>
</dbReference>
<evidence type="ECO:0000256" key="8">
    <source>
        <dbReference type="SAM" id="MobiDB-lite"/>
    </source>
</evidence>
<keyword evidence="7" id="KW-0963">Cytoplasm</keyword>
<dbReference type="InterPro" id="IPR013790">
    <property type="entry name" value="Dwarfin"/>
</dbReference>
<evidence type="ECO:0000256" key="1">
    <source>
        <dbReference type="ARBA" id="ARBA00005545"/>
    </source>
</evidence>
<dbReference type="GO" id="GO:0051239">
    <property type="term" value="P:regulation of multicellular organismal process"/>
    <property type="evidence" value="ECO:0007669"/>
    <property type="project" value="UniProtKB-ARBA"/>
</dbReference>
<dbReference type="PROSITE" id="PS51075">
    <property type="entry name" value="MH1"/>
    <property type="match status" value="1"/>
</dbReference>
<dbReference type="GO" id="GO:0070411">
    <property type="term" value="F:I-SMAD binding"/>
    <property type="evidence" value="ECO:0007669"/>
    <property type="project" value="TreeGrafter"/>
</dbReference>
<protein>
    <recommendedName>
        <fullName evidence="7">Mothers against decapentaplegic homolog</fullName>
        <shortName evidence="7">MAD homolog</shortName>
        <shortName evidence="7">Mothers against DPP homolog</shortName>
    </recommendedName>
    <alternativeName>
        <fullName evidence="7">SMAD family member</fullName>
    </alternativeName>
</protein>
<evidence type="ECO:0000256" key="5">
    <source>
        <dbReference type="ARBA" id="ARBA00023163"/>
    </source>
</evidence>